<dbReference type="Proteomes" id="UP000230775">
    <property type="component" value="Unassembled WGS sequence"/>
</dbReference>
<protein>
    <recommendedName>
        <fullName evidence="4">Type 4a pilus biogenesis protein PilO</fullName>
    </recommendedName>
</protein>
<keyword evidence="1" id="KW-0472">Membrane</keyword>
<evidence type="ECO:0000313" key="2">
    <source>
        <dbReference type="EMBL" id="PIS14734.1"/>
    </source>
</evidence>
<reference evidence="3" key="1">
    <citation type="submission" date="2017-09" db="EMBL/GenBank/DDBJ databases">
        <title>Depth-based differentiation of microbial function through sediment-hosted aquifers and enrichment of novel symbionts in the deep terrestrial subsurface.</title>
        <authorList>
            <person name="Probst A.J."/>
            <person name="Ladd B."/>
            <person name="Jarett J.K."/>
            <person name="Geller-Mcgrath D.E."/>
            <person name="Sieber C.M.K."/>
            <person name="Emerson J.B."/>
            <person name="Anantharaman K."/>
            <person name="Thomas B.C."/>
            <person name="Malmstrom R."/>
            <person name="Stieglmeier M."/>
            <person name="Klingl A."/>
            <person name="Woyke T."/>
            <person name="Ryan C.M."/>
            <person name="Banfield J.F."/>
        </authorList>
    </citation>
    <scope>NUCLEOTIDE SEQUENCE [LARGE SCALE GENOMIC DNA]</scope>
</reference>
<gene>
    <name evidence="2" type="ORF">COT64_01090</name>
</gene>
<proteinExistence type="predicted"/>
<dbReference type="InterPro" id="IPR007445">
    <property type="entry name" value="PilO"/>
</dbReference>
<dbReference type="EMBL" id="PEZI01000026">
    <property type="protein sequence ID" value="PIS14734.1"/>
    <property type="molecule type" value="Genomic_DNA"/>
</dbReference>
<evidence type="ECO:0000256" key="1">
    <source>
        <dbReference type="SAM" id="Phobius"/>
    </source>
</evidence>
<keyword evidence="1" id="KW-1133">Transmembrane helix</keyword>
<evidence type="ECO:0000313" key="3">
    <source>
        <dbReference type="Proteomes" id="UP000230775"/>
    </source>
</evidence>
<sequence>MNTNENKEGSRYFIKLPKIRSTVKTLSFFWLSFTFVVIAFFLIFAIKPTLVTIAKLNKEIEDKTLASTQLQKKIDSIVAAQDVYAKNSSNIYLLNDAFPNKSEFPKIAYFFEQIATDSGVNLTSLNIEKVEEKALPAKEPSSLQNSQLNFSVSVSGDYPNLKGFIAKLESSRRILILENTVFSRTKKEESFELTLFISGRASYEKKF</sequence>
<accession>A0A2H0WPZ9</accession>
<dbReference type="InterPro" id="IPR014717">
    <property type="entry name" value="Transl_elong_EF1B/ribsomal_bS6"/>
</dbReference>
<dbReference type="GO" id="GO:0043107">
    <property type="term" value="P:type IV pilus-dependent motility"/>
    <property type="evidence" value="ECO:0007669"/>
    <property type="project" value="InterPro"/>
</dbReference>
<dbReference type="AlphaFoldDB" id="A0A2H0WPZ9"/>
<dbReference type="GO" id="GO:0043683">
    <property type="term" value="P:type IV pilus assembly"/>
    <property type="evidence" value="ECO:0007669"/>
    <property type="project" value="InterPro"/>
</dbReference>
<keyword evidence="1" id="KW-0812">Transmembrane</keyword>
<dbReference type="Gene3D" id="3.30.70.60">
    <property type="match status" value="1"/>
</dbReference>
<name>A0A2H0WPZ9_9BACT</name>
<organism evidence="2 3">
    <name type="scientific">Candidatus Shapirobacteria bacterium CG09_land_8_20_14_0_10_39_12</name>
    <dbReference type="NCBI Taxonomy" id="1974885"/>
    <lineage>
        <taxon>Bacteria</taxon>
        <taxon>Candidatus Shapironibacteriota</taxon>
    </lineage>
</organism>
<comment type="caution">
    <text evidence="2">The sequence shown here is derived from an EMBL/GenBank/DDBJ whole genome shotgun (WGS) entry which is preliminary data.</text>
</comment>
<dbReference type="Pfam" id="PF04350">
    <property type="entry name" value="PilO"/>
    <property type="match status" value="1"/>
</dbReference>
<feature type="transmembrane region" description="Helical" evidence="1">
    <location>
        <begin position="27"/>
        <end position="46"/>
    </location>
</feature>
<evidence type="ECO:0008006" key="4">
    <source>
        <dbReference type="Google" id="ProtNLM"/>
    </source>
</evidence>